<dbReference type="EMBL" id="VJVZ01000003">
    <property type="protein sequence ID" value="TRW25676.1"/>
    <property type="molecule type" value="Genomic_DNA"/>
</dbReference>
<feature type="transmembrane region" description="Helical" evidence="1">
    <location>
        <begin position="45"/>
        <end position="66"/>
    </location>
</feature>
<accession>A0A552V5C3</accession>
<keyword evidence="1" id="KW-0472">Membrane</keyword>
<feature type="transmembrane region" description="Helical" evidence="1">
    <location>
        <begin position="78"/>
        <end position="97"/>
    </location>
</feature>
<feature type="transmembrane region" description="Helical" evidence="1">
    <location>
        <begin position="136"/>
        <end position="156"/>
    </location>
</feature>
<evidence type="ECO:0000313" key="3">
    <source>
        <dbReference type="Proteomes" id="UP000320643"/>
    </source>
</evidence>
<feature type="transmembrane region" description="Helical" evidence="1">
    <location>
        <begin position="13"/>
        <end position="33"/>
    </location>
</feature>
<comment type="caution">
    <text evidence="2">The sequence shown here is derived from an EMBL/GenBank/DDBJ whole genome shotgun (WGS) entry which is preliminary data.</text>
</comment>
<evidence type="ECO:0000256" key="1">
    <source>
        <dbReference type="SAM" id="Phobius"/>
    </source>
</evidence>
<dbReference type="RefSeq" id="WP_143372341.1">
    <property type="nucleotide sequence ID" value="NZ_VJVZ01000003.1"/>
</dbReference>
<dbReference type="AlphaFoldDB" id="A0A552V5C3"/>
<dbReference type="Proteomes" id="UP000320643">
    <property type="component" value="Unassembled WGS sequence"/>
</dbReference>
<protein>
    <submittedName>
        <fullName evidence="2">Uncharacterized protein</fullName>
    </submittedName>
</protein>
<feature type="transmembrane region" description="Helical" evidence="1">
    <location>
        <begin position="109"/>
        <end position="130"/>
    </location>
</feature>
<gene>
    <name evidence="2" type="ORF">FMM05_05485</name>
</gene>
<evidence type="ECO:0000313" key="2">
    <source>
        <dbReference type="EMBL" id="TRW25676.1"/>
    </source>
</evidence>
<reference evidence="2 3" key="1">
    <citation type="submission" date="2019-07" db="EMBL/GenBank/DDBJ databases">
        <title>Flavobacterium sp. nov., isolated from glacier ice.</title>
        <authorList>
            <person name="Liu Q."/>
            <person name="Xin Y.-H."/>
        </authorList>
    </citation>
    <scope>NUCLEOTIDE SEQUENCE [LARGE SCALE GENOMIC DNA]</scope>
    <source>
        <strain evidence="2 3">ZT4R6</strain>
    </source>
</reference>
<organism evidence="2 3">
    <name type="scientific">Flavobacterium zepuense</name>
    <dbReference type="NCBI Taxonomy" id="2593302"/>
    <lineage>
        <taxon>Bacteria</taxon>
        <taxon>Pseudomonadati</taxon>
        <taxon>Bacteroidota</taxon>
        <taxon>Flavobacteriia</taxon>
        <taxon>Flavobacteriales</taxon>
        <taxon>Flavobacteriaceae</taxon>
        <taxon>Flavobacterium</taxon>
    </lineage>
</organism>
<name>A0A552V5C3_9FLAO</name>
<proteinExistence type="predicted"/>
<dbReference type="OrthoDB" id="1024052at2"/>
<keyword evidence="3" id="KW-1185">Reference proteome</keyword>
<sequence>MTKYLNQIGGGQILVYIVLIIAIAMMMCVFIGMKAPVFRQEKKKYFIYIVIQGLVFLIFGAILYNLKGTTLPNRFISLQVYMLAAGAVHLTFYRLYFKKFEAKAIYKELAIAIVSAVFLVAFIVMIVSHFRELEYVFYLTGAAFAFIVPTFCYVLFETAVSIPAKLHKRWFYPVSGRYPAPQISDMRNVIIVNLIFQKKANEKQIINFKVKAPRAFEFGKLFYYFINDYNEKNPNSRIHFVDDANEPYGWYFYTKPKWFGSSEYIDPELAVDTNNIKDGETIICQRI</sequence>
<keyword evidence="1" id="KW-0812">Transmembrane</keyword>
<keyword evidence="1" id="KW-1133">Transmembrane helix</keyword>
<dbReference type="Pfam" id="PF17555">
    <property type="entry name" value="TssN"/>
    <property type="match status" value="1"/>
</dbReference>
<dbReference type="InterPro" id="IPR035177">
    <property type="entry name" value="TssN"/>
</dbReference>